<accession>A0A225VN28</accession>
<dbReference type="AlphaFoldDB" id="A0A225VN28"/>
<proteinExistence type="predicted"/>
<reference evidence="2" key="1">
    <citation type="submission" date="2017-03" db="EMBL/GenBank/DDBJ databases">
        <title>Phytopthora megakarya and P. palmivora, two closely related causual agents of cacao black pod achieved similar genome size and gene model numbers by different mechanisms.</title>
        <authorList>
            <person name="Ali S."/>
            <person name="Shao J."/>
            <person name="Larry D.J."/>
            <person name="Kronmiller B."/>
            <person name="Shen D."/>
            <person name="Strem M.D."/>
            <person name="Melnick R.L."/>
            <person name="Guiltinan M.J."/>
            <person name="Tyler B.M."/>
            <person name="Meinhardt L.W."/>
            <person name="Bailey B.A."/>
        </authorList>
    </citation>
    <scope>NUCLEOTIDE SEQUENCE [LARGE SCALE GENOMIC DNA]</scope>
    <source>
        <strain evidence="2">zdho120</strain>
    </source>
</reference>
<comment type="caution">
    <text evidence="1">The sequence shown here is derived from an EMBL/GenBank/DDBJ whole genome shotgun (WGS) entry which is preliminary data.</text>
</comment>
<dbReference type="EMBL" id="NBNE01003837">
    <property type="protein sequence ID" value="OWZ06742.1"/>
    <property type="molecule type" value="Genomic_DNA"/>
</dbReference>
<gene>
    <name evidence="1" type="ORF">PHMEG_00020966</name>
</gene>
<name>A0A225VN28_9STRA</name>
<dbReference type="OrthoDB" id="128220at2759"/>
<sequence length="179" mass="20581">MGSVIETIVIRSEFTSRETIDRPLRHPFNFNGLSSDECMTTYRFSNEQLVQLIQLVGLTGITTKEGTRATGIEGLCIVLYRLAVPMRPSPRNATRDRNFLSQQSVYSGHKRKHALKYQIIFEGMEIMLTIETMPWHVLLHQVETPTQVDIIMKFYALRSDTLNMDKPFKDYKPTVGDPI</sequence>
<evidence type="ECO:0000313" key="1">
    <source>
        <dbReference type="EMBL" id="OWZ06742.1"/>
    </source>
</evidence>
<protein>
    <submittedName>
        <fullName evidence="1">Uncharacterized protein</fullName>
    </submittedName>
</protein>
<dbReference type="Proteomes" id="UP000198211">
    <property type="component" value="Unassembled WGS sequence"/>
</dbReference>
<keyword evidence="2" id="KW-1185">Reference proteome</keyword>
<evidence type="ECO:0000313" key="2">
    <source>
        <dbReference type="Proteomes" id="UP000198211"/>
    </source>
</evidence>
<organism evidence="1 2">
    <name type="scientific">Phytophthora megakarya</name>
    <dbReference type="NCBI Taxonomy" id="4795"/>
    <lineage>
        <taxon>Eukaryota</taxon>
        <taxon>Sar</taxon>
        <taxon>Stramenopiles</taxon>
        <taxon>Oomycota</taxon>
        <taxon>Peronosporomycetes</taxon>
        <taxon>Peronosporales</taxon>
        <taxon>Peronosporaceae</taxon>
        <taxon>Phytophthora</taxon>
    </lineage>
</organism>